<protein>
    <recommendedName>
        <fullName evidence="3">Trafficking protein particle complex subunit</fullName>
    </recommendedName>
</protein>
<dbReference type="Gramene" id="TraesSYM6A03G03291180.1">
    <property type="protein sequence ID" value="TraesSYM6A03G03291180.1"/>
    <property type="gene ID" value="TraesSYM6A03G03291180"/>
</dbReference>
<name>A0A3B6NR46_WHEAT</name>
<dbReference type="Gramene" id="TraesLAC6A03G03305240.1">
    <property type="protein sequence ID" value="TraesLAC6A03G03305240.1"/>
    <property type="gene ID" value="TraesLAC6A03G03305240"/>
</dbReference>
<dbReference type="Pfam" id="PF04628">
    <property type="entry name" value="Sedlin_N"/>
    <property type="match status" value="1"/>
</dbReference>
<dbReference type="AlphaFoldDB" id="A0A3B6NR46"/>
<dbReference type="GO" id="GO:0005737">
    <property type="term" value="C:cytoplasm"/>
    <property type="evidence" value="ECO:0000318"/>
    <property type="project" value="GO_Central"/>
</dbReference>
<evidence type="ECO:0008006" key="3">
    <source>
        <dbReference type="Google" id="ProtNLM"/>
    </source>
</evidence>
<dbReference type="GO" id="GO:0006888">
    <property type="term" value="P:endoplasmic reticulum to Golgi vesicle-mediated transport"/>
    <property type="evidence" value="ECO:0000318"/>
    <property type="project" value="GO_Central"/>
</dbReference>
<dbReference type="STRING" id="4565.A0A3B6NR46"/>
<dbReference type="Gramene" id="TraesNOR6A03G03382170.1">
    <property type="protein sequence ID" value="TraesNOR6A03G03382170.1"/>
    <property type="gene ID" value="TraesNOR6A03G03382170"/>
</dbReference>
<dbReference type="Gene3D" id="3.30.450.70">
    <property type="match status" value="1"/>
</dbReference>
<dbReference type="Gramene" id="TraesJAG6A03G03342990.1">
    <property type="protein sequence ID" value="TraesJAG6A03G03342990.1"/>
    <property type="gene ID" value="TraesJAG6A03G03342990"/>
</dbReference>
<dbReference type="Gramene" id="TraesCS6A03G0633700.1">
    <property type="protein sequence ID" value="TraesCS6A03G0633700.1.CDS"/>
    <property type="gene ID" value="TraesCS6A03G0633700"/>
</dbReference>
<accession>A0A3B6NR46</accession>
<dbReference type="Gramene" id="TraesCS6A02G230300.1">
    <property type="protein sequence ID" value="TraesCS6A02G230300.1"/>
    <property type="gene ID" value="TraesCS6A02G230300"/>
</dbReference>
<dbReference type="GO" id="GO:0030008">
    <property type="term" value="C:TRAPP complex"/>
    <property type="evidence" value="ECO:0000318"/>
    <property type="project" value="GO_Central"/>
</dbReference>
<sequence>MRTQFTSSRRKEDQAYQHQFILHAALDVVQDLAWATSLFLKSVDRFNDLVVSVYITAGHTRFMLLHDSRSEDGIKSFFQEVHELYIKIFLNPLYLPGSRITSSHFNTKVRALARKYL</sequence>
<dbReference type="PANTHER" id="PTHR12403">
    <property type="entry name" value="TRAFFICKING PROTEIN PARTICLE COMPLEX SUBUNIT 2"/>
    <property type="match status" value="1"/>
</dbReference>
<dbReference type="SMR" id="A0A3B6NR46"/>
<proteinExistence type="predicted"/>
<evidence type="ECO:0000313" key="1">
    <source>
        <dbReference type="EnsemblPlants" id="TraesCS6A02G230300.1"/>
    </source>
</evidence>
<dbReference type="OMA" id="HIDENMW"/>
<dbReference type="GO" id="GO:0005634">
    <property type="term" value="C:nucleus"/>
    <property type="evidence" value="ECO:0000318"/>
    <property type="project" value="GO_Central"/>
</dbReference>
<reference evidence="1" key="1">
    <citation type="submission" date="2018-08" db="EMBL/GenBank/DDBJ databases">
        <authorList>
            <person name="Rossello M."/>
        </authorList>
    </citation>
    <scope>NUCLEOTIDE SEQUENCE [LARGE SCALE GENOMIC DNA]</scope>
    <source>
        <strain evidence="1">cv. Chinese Spring</strain>
    </source>
</reference>
<dbReference type="OrthoDB" id="10252102at2759"/>
<dbReference type="Gramene" id="TraesROB_scaffold_080432_01G000100.1">
    <property type="protein sequence ID" value="TraesROB_scaffold_080432_01G000100.1"/>
    <property type="gene ID" value="TraesROB_scaffold_080432_01G000100"/>
</dbReference>
<reference evidence="1" key="2">
    <citation type="submission" date="2018-10" db="UniProtKB">
        <authorList>
            <consortium name="EnsemblPlants"/>
        </authorList>
    </citation>
    <scope>IDENTIFICATION</scope>
</reference>
<dbReference type="Proteomes" id="UP000019116">
    <property type="component" value="Chromosome 6A"/>
</dbReference>
<dbReference type="InterPro" id="IPR011012">
    <property type="entry name" value="Longin-like_dom_sf"/>
</dbReference>
<keyword evidence="2" id="KW-1185">Reference proteome</keyword>
<dbReference type="EnsemblPlants" id="TraesCS6A02G230300.1">
    <property type="protein sequence ID" value="TraesCS6A02G230300.1"/>
    <property type="gene ID" value="TraesCS6A02G230300"/>
</dbReference>
<dbReference type="Gramene" id="TraesCLE_scaffold_058269_01G000100.1">
    <property type="protein sequence ID" value="TraesCLE_scaffold_058269_01G000100.1"/>
    <property type="gene ID" value="TraesCLE_scaffold_058269_01G000100"/>
</dbReference>
<dbReference type="CDD" id="cd14825">
    <property type="entry name" value="TRAPPC2_sedlin"/>
    <property type="match status" value="1"/>
</dbReference>
<evidence type="ECO:0000313" key="2">
    <source>
        <dbReference type="Proteomes" id="UP000019116"/>
    </source>
</evidence>
<organism evidence="1">
    <name type="scientific">Triticum aestivum</name>
    <name type="common">Wheat</name>
    <dbReference type="NCBI Taxonomy" id="4565"/>
    <lineage>
        <taxon>Eukaryota</taxon>
        <taxon>Viridiplantae</taxon>
        <taxon>Streptophyta</taxon>
        <taxon>Embryophyta</taxon>
        <taxon>Tracheophyta</taxon>
        <taxon>Spermatophyta</taxon>
        <taxon>Magnoliopsida</taxon>
        <taxon>Liliopsida</taxon>
        <taxon>Poales</taxon>
        <taxon>Poaceae</taxon>
        <taxon>BOP clade</taxon>
        <taxon>Pooideae</taxon>
        <taxon>Triticodae</taxon>
        <taxon>Triticeae</taxon>
        <taxon>Triticinae</taxon>
        <taxon>Triticum</taxon>
    </lineage>
</organism>
<dbReference type="SUPFAM" id="SSF64356">
    <property type="entry name" value="SNARE-like"/>
    <property type="match status" value="1"/>
</dbReference>
<dbReference type="Gramene" id="TraesCAD_scaffold_058419_01G000100.1">
    <property type="protein sequence ID" value="TraesCAD_scaffold_058419_01G000100.1"/>
    <property type="gene ID" value="TraesCAD_scaffold_058419_01G000100"/>
</dbReference>
<dbReference type="InterPro" id="IPR006722">
    <property type="entry name" value="Sedlin"/>
</dbReference>